<proteinExistence type="predicted"/>
<dbReference type="InterPro" id="IPR001173">
    <property type="entry name" value="Glyco_trans_2-like"/>
</dbReference>
<sequence length="268" mass="30643">MNNSKLLSVIVPAYKQEQTIEEDLKNIDRVLAEGLKGSKYEIICVVDGILDTTYQRAKRVKSPRIKVLAYENNQGKGYAVRYGFAHSKGDVVSFLDAGMDISPKGMMMLMAHMEWYNADIVVGSKRHPVSKVNYPFIRHVLSIGYHALAKVLFGLYLTDTQSGIKVFRRKVVQVILPRLLVKRYAMDIEMLAVANHLGYKRIYEAPIEVKFNKKTSAISWKTAIDMAIDTLAVFYRLRILRYYEDKNRDHWIVDPKLKILLARSPGAS</sequence>
<gene>
    <name evidence="2" type="ORF">A2782_02930</name>
</gene>
<feature type="domain" description="Glycosyltransferase 2-like" evidence="1">
    <location>
        <begin position="8"/>
        <end position="174"/>
    </location>
</feature>
<protein>
    <recommendedName>
        <fullName evidence="1">Glycosyltransferase 2-like domain-containing protein</fullName>
    </recommendedName>
</protein>
<dbReference type="AlphaFoldDB" id="A0A1G1V344"/>
<comment type="caution">
    <text evidence="2">The sequence shown here is derived from an EMBL/GenBank/DDBJ whole genome shotgun (WGS) entry which is preliminary data.</text>
</comment>
<dbReference type="STRING" id="1797513.A2782_02930"/>
<dbReference type="Proteomes" id="UP000177967">
    <property type="component" value="Unassembled WGS sequence"/>
</dbReference>
<dbReference type="EMBL" id="MHBW01000005">
    <property type="protein sequence ID" value="OGY09767.1"/>
    <property type="molecule type" value="Genomic_DNA"/>
</dbReference>
<dbReference type="PANTHER" id="PTHR48090:SF7">
    <property type="entry name" value="RFBJ PROTEIN"/>
    <property type="match status" value="1"/>
</dbReference>
<dbReference type="InterPro" id="IPR050256">
    <property type="entry name" value="Glycosyltransferase_2"/>
</dbReference>
<dbReference type="PANTHER" id="PTHR48090">
    <property type="entry name" value="UNDECAPRENYL-PHOSPHATE 4-DEOXY-4-FORMAMIDO-L-ARABINOSE TRANSFERASE-RELATED"/>
    <property type="match status" value="1"/>
</dbReference>
<accession>A0A1G1V344</accession>
<evidence type="ECO:0000259" key="1">
    <source>
        <dbReference type="Pfam" id="PF00535"/>
    </source>
</evidence>
<dbReference type="Gene3D" id="3.90.550.10">
    <property type="entry name" value="Spore Coat Polysaccharide Biosynthesis Protein SpsA, Chain A"/>
    <property type="match status" value="1"/>
</dbReference>
<dbReference type="SUPFAM" id="SSF53448">
    <property type="entry name" value="Nucleotide-diphospho-sugar transferases"/>
    <property type="match status" value="1"/>
</dbReference>
<dbReference type="InterPro" id="IPR029044">
    <property type="entry name" value="Nucleotide-diphossugar_trans"/>
</dbReference>
<reference evidence="2 3" key="1">
    <citation type="journal article" date="2016" name="Nat. Commun.">
        <title>Thousands of microbial genomes shed light on interconnected biogeochemical processes in an aquifer system.</title>
        <authorList>
            <person name="Anantharaman K."/>
            <person name="Brown C.T."/>
            <person name="Hug L.A."/>
            <person name="Sharon I."/>
            <person name="Castelle C.J."/>
            <person name="Probst A.J."/>
            <person name="Thomas B.C."/>
            <person name="Singh A."/>
            <person name="Wilkins M.J."/>
            <person name="Karaoz U."/>
            <person name="Brodie E.L."/>
            <person name="Williams K.H."/>
            <person name="Hubbard S.S."/>
            <person name="Banfield J.F."/>
        </authorList>
    </citation>
    <scope>NUCLEOTIDE SEQUENCE [LARGE SCALE GENOMIC DNA]</scope>
</reference>
<evidence type="ECO:0000313" key="2">
    <source>
        <dbReference type="EMBL" id="OGY09767.1"/>
    </source>
</evidence>
<organism evidence="2 3">
    <name type="scientific">Candidatus Blackburnbacteria bacterium RIFCSPHIGHO2_01_FULL_43_15b</name>
    <dbReference type="NCBI Taxonomy" id="1797513"/>
    <lineage>
        <taxon>Bacteria</taxon>
        <taxon>Candidatus Blackburniibacteriota</taxon>
    </lineage>
</organism>
<dbReference type="Pfam" id="PF00535">
    <property type="entry name" value="Glycos_transf_2"/>
    <property type="match status" value="1"/>
</dbReference>
<name>A0A1G1V344_9BACT</name>
<evidence type="ECO:0000313" key="3">
    <source>
        <dbReference type="Proteomes" id="UP000177967"/>
    </source>
</evidence>